<protein>
    <submittedName>
        <fullName evidence="1">Uncharacterized protein</fullName>
    </submittedName>
</protein>
<keyword evidence="2" id="KW-1185">Reference proteome</keyword>
<sequence>MLECGLLNLWERVVCSRWAALVGGPRTLGYCPRSDYCGHCGQSTNSDSLDGQLWQEIHGPLVTTRGLITVVSLQTLTR</sequence>
<accession>A0AAE0YNL2</accession>
<gene>
    <name evidence="1" type="ORF">RRG08_008558</name>
</gene>
<comment type="caution">
    <text evidence="1">The sequence shown here is derived from an EMBL/GenBank/DDBJ whole genome shotgun (WGS) entry which is preliminary data.</text>
</comment>
<proteinExistence type="predicted"/>
<reference evidence="1" key="1">
    <citation type="journal article" date="2023" name="G3 (Bethesda)">
        <title>A reference genome for the long-term kleptoplast-retaining sea slug Elysia crispata morphotype clarki.</title>
        <authorList>
            <person name="Eastman K.E."/>
            <person name="Pendleton A.L."/>
            <person name="Shaikh M.A."/>
            <person name="Suttiyut T."/>
            <person name="Ogas R."/>
            <person name="Tomko P."/>
            <person name="Gavelis G."/>
            <person name="Widhalm J.R."/>
            <person name="Wisecaver J.H."/>
        </authorList>
    </citation>
    <scope>NUCLEOTIDE SEQUENCE</scope>
    <source>
        <strain evidence="1">ECLA1</strain>
    </source>
</reference>
<organism evidence="1 2">
    <name type="scientific">Elysia crispata</name>
    <name type="common">lettuce slug</name>
    <dbReference type="NCBI Taxonomy" id="231223"/>
    <lineage>
        <taxon>Eukaryota</taxon>
        <taxon>Metazoa</taxon>
        <taxon>Spiralia</taxon>
        <taxon>Lophotrochozoa</taxon>
        <taxon>Mollusca</taxon>
        <taxon>Gastropoda</taxon>
        <taxon>Heterobranchia</taxon>
        <taxon>Euthyneura</taxon>
        <taxon>Panpulmonata</taxon>
        <taxon>Sacoglossa</taxon>
        <taxon>Placobranchoidea</taxon>
        <taxon>Plakobranchidae</taxon>
        <taxon>Elysia</taxon>
    </lineage>
</organism>
<dbReference type="EMBL" id="JAWDGP010005821">
    <property type="protein sequence ID" value="KAK3751408.1"/>
    <property type="molecule type" value="Genomic_DNA"/>
</dbReference>
<dbReference type="AlphaFoldDB" id="A0AAE0YNL2"/>
<evidence type="ECO:0000313" key="1">
    <source>
        <dbReference type="EMBL" id="KAK3751408.1"/>
    </source>
</evidence>
<dbReference type="Proteomes" id="UP001283361">
    <property type="component" value="Unassembled WGS sequence"/>
</dbReference>
<evidence type="ECO:0000313" key="2">
    <source>
        <dbReference type="Proteomes" id="UP001283361"/>
    </source>
</evidence>
<name>A0AAE0YNL2_9GAST</name>